<organism evidence="9 10">
    <name type="scientific">Exaiptasia diaphana</name>
    <name type="common">Tropical sea anemone</name>
    <name type="synonym">Aiptasia pulchella</name>
    <dbReference type="NCBI Taxonomy" id="2652724"/>
    <lineage>
        <taxon>Eukaryota</taxon>
        <taxon>Metazoa</taxon>
        <taxon>Cnidaria</taxon>
        <taxon>Anthozoa</taxon>
        <taxon>Hexacorallia</taxon>
        <taxon>Actiniaria</taxon>
        <taxon>Aiptasiidae</taxon>
        <taxon>Exaiptasia</taxon>
    </lineage>
</organism>
<evidence type="ECO:0000256" key="4">
    <source>
        <dbReference type="ARBA" id="ARBA00022771"/>
    </source>
</evidence>
<accession>A0A913WXH8</accession>
<evidence type="ECO:0000256" key="2">
    <source>
        <dbReference type="ARBA" id="ARBA00022723"/>
    </source>
</evidence>
<keyword evidence="6" id="KW-0539">Nucleus</keyword>
<keyword evidence="5" id="KW-0862">Zinc</keyword>
<evidence type="ECO:0000313" key="10">
    <source>
        <dbReference type="Proteomes" id="UP000887567"/>
    </source>
</evidence>
<feature type="domain" description="C2H2-type" evidence="8">
    <location>
        <begin position="292"/>
        <end position="321"/>
    </location>
</feature>
<dbReference type="Gene3D" id="3.30.160.60">
    <property type="entry name" value="Classic Zinc Finger"/>
    <property type="match status" value="5"/>
</dbReference>
<dbReference type="PROSITE" id="PS00028">
    <property type="entry name" value="ZINC_FINGER_C2H2_1"/>
    <property type="match status" value="3"/>
</dbReference>
<dbReference type="GO" id="GO:0000981">
    <property type="term" value="F:DNA-binding transcription factor activity, RNA polymerase II-specific"/>
    <property type="evidence" value="ECO:0007669"/>
    <property type="project" value="TreeGrafter"/>
</dbReference>
<dbReference type="PANTHER" id="PTHR23235">
    <property type="entry name" value="KRUEPPEL-LIKE TRANSCRIPTION FACTOR"/>
    <property type="match status" value="1"/>
</dbReference>
<protein>
    <recommendedName>
        <fullName evidence="8">C2H2-type domain-containing protein</fullName>
    </recommendedName>
</protein>
<dbReference type="OrthoDB" id="654211at2759"/>
<evidence type="ECO:0000256" key="5">
    <source>
        <dbReference type="ARBA" id="ARBA00022833"/>
    </source>
</evidence>
<dbReference type="OMA" id="NHTEEAI"/>
<feature type="domain" description="C2H2-type" evidence="8">
    <location>
        <begin position="236"/>
        <end position="263"/>
    </location>
</feature>
<evidence type="ECO:0000256" key="6">
    <source>
        <dbReference type="ARBA" id="ARBA00023242"/>
    </source>
</evidence>
<dbReference type="KEGG" id="epa:110234609"/>
<proteinExistence type="predicted"/>
<dbReference type="PANTHER" id="PTHR23235:SF142">
    <property type="entry name" value="ZINC FINGER PROTEIN 384"/>
    <property type="match status" value="1"/>
</dbReference>
<sequence length="321" mass="37359">MIGQPVVYKEVCTIGTQTDDNGYNGLDDGGREDESKDLEEIDAILILEDANSFDEDSSEATIYSVSNQDIIVNIDNVLQEGDENDFTHLEELGNNRKIEANNNSVDNNDRDFNVDSFLQEGERNHTKNSVELKSENNNETTEKLVQVNMQRHSILPSGENNLHLKNTLKRKSGVNCHPVTNVREKECSYCRKKFALKKDLTRHLRTHTGERPFECSNCKRKFTLKHHMIDYSRKPFEFSYCKKKFARKDILTYHLKTHTGEKPFQCSYCKKKFIRHAELTHHLKTHTSEKLFECSSMYCEKKFSRKESLKFHVQNHTEEAI</sequence>
<comment type="subcellular location">
    <subcellularLocation>
        <location evidence="1">Nucleus</location>
    </subcellularLocation>
</comment>
<evidence type="ECO:0000256" key="7">
    <source>
        <dbReference type="PROSITE-ProRule" id="PRU00042"/>
    </source>
</evidence>
<evidence type="ECO:0000256" key="1">
    <source>
        <dbReference type="ARBA" id="ARBA00004123"/>
    </source>
</evidence>
<dbReference type="GO" id="GO:0008270">
    <property type="term" value="F:zinc ion binding"/>
    <property type="evidence" value="ECO:0007669"/>
    <property type="project" value="UniProtKB-KW"/>
</dbReference>
<dbReference type="SUPFAM" id="SSF57667">
    <property type="entry name" value="beta-beta-alpha zinc fingers"/>
    <property type="match status" value="3"/>
</dbReference>
<dbReference type="FunFam" id="3.30.160.60:FF:000145">
    <property type="entry name" value="Zinc finger protein 574"/>
    <property type="match status" value="1"/>
</dbReference>
<dbReference type="InterPro" id="IPR036236">
    <property type="entry name" value="Znf_C2H2_sf"/>
</dbReference>
<keyword evidence="3" id="KW-0677">Repeat</keyword>
<reference evidence="9" key="1">
    <citation type="submission" date="2022-11" db="UniProtKB">
        <authorList>
            <consortium name="EnsemblMetazoa"/>
        </authorList>
    </citation>
    <scope>IDENTIFICATION</scope>
</reference>
<dbReference type="Proteomes" id="UP000887567">
    <property type="component" value="Unplaced"/>
</dbReference>
<evidence type="ECO:0000259" key="8">
    <source>
        <dbReference type="PROSITE" id="PS50157"/>
    </source>
</evidence>
<keyword evidence="2" id="KW-0479">Metal-binding</keyword>
<dbReference type="FunFam" id="3.30.160.60:FF:002343">
    <property type="entry name" value="Zinc finger protein 33A"/>
    <property type="match status" value="1"/>
</dbReference>
<dbReference type="Pfam" id="PF00096">
    <property type="entry name" value="zf-C2H2"/>
    <property type="match status" value="2"/>
</dbReference>
<dbReference type="GO" id="GO:0005634">
    <property type="term" value="C:nucleus"/>
    <property type="evidence" value="ECO:0007669"/>
    <property type="project" value="UniProtKB-SubCell"/>
</dbReference>
<dbReference type="EnsemblMetazoa" id="XM_021039995.1">
    <property type="protein sequence ID" value="XP_020895654.1"/>
    <property type="gene ID" value="LOC110234609"/>
</dbReference>
<dbReference type="AlphaFoldDB" id="A0A913WXH8"/>
<evidence type="ECO:0000313" key="9">
    <source>
        <dbReference type="EnsemblMetazoa" id="XP_020895654.1"/>
    </source>
</evidence>
<keyword evidence="10" id="KW-1185">Reference proteome</keyword>
<dbReference type="SMART" id="SM00355">
    <property type="entry name" value="ZnF_C2H2"/>
    <property type="match status" value="4"/>
</dbReference>
<dbReference type="GeneID" id="110234609"/>
<feature type="domain" description="C2H2-type" evidence="8">
    <location>
        <begin position="185"/>
        <end position="212"/>
    </location>
</feature>
<keyword evidence="4 7" id="KW-0863">Zinc-finger</keyword>
<dbReference type="RefSeq" id="XP_020895654.1">
    <property type="nucleotide sequence ID" value="XM_021039995.1"/>
</dbReference>
<evidence type="ECO:0000256" key="3">
    <source>
        <dbReference type="ARBA" id="ARBA00022737"/>
    </source>
</evidence>
<feature type="domain" description="C2H2-type" evidence="8">
    <location>
        <begin position="264"/>
        <end position="291"/>
    </location>
</feature>
<dbReference type="GO" id="GO:0000978">
    <property type="term" value="F:RNA polymerase II cis-regulatory region sequence-specific DNA binding"/>
    <property type="evidence" value="ECO:0007669"/>
    <property type="project" value="TreeGrafter"/>
</dbReference>
<dbReference type="PROSITE" id="PS50157">
    <property type="entry name" value="ZINC_FINGER_C2H2_2"/>
    <property type="match status" value="4"/>
</dbReference>
<dbReference type="InterPro" id="IPR013087">
    <property type="entry name" value="Znf_C2H2_type"/>
</dbReference>
<name>A0A913WXH8_EXADI</name>